<organism evidence="11 12">
    <name type="scientific">Phrynosoma platyrhinos</name>
    <name type="common">Desert horned lizard</name>
    <dbReference type="NCBI Taxonomy" id="52577"/>
    <lineage>
        <taxon>Eukaryota</taxon>
        <taxon>Metazoa</taxon>
        <taxon>Chordata</taxon>
        <taxon>Craniata</taxon>
        <taxon>Vertebrata</taxon>
        <taxon>Euteleostomi</taxon>
        <taxon>Lepidosauria</taxon>
        <taxon>Squamata</taxon>
        <taxon>Bifurcata</taxon>
        <taxon>Unidentata</taxon>
        <taxon>Episquamata</taxon>
        <taxon>Toxicofera</taxon>
        <taxon>Iguania</taxon>
        <taxon>Phrynosomatidae</taxon>
        <taxon>Phrynosomatinae</taxon>
        <taxon>Phrynosoma</taxon>
    </lineage>
</organism>
<dbReference type="InterPro" id="IPR045860">
    <property type="entry name" value="Snake_toxin-like_sf"/>
</dbReference>
<keyword evidence="7" id="KW-1015">Disulfide bond</keyword>
<dbReference type="InterPro" id="IPR035076">
    <property type="entry name" value="Toxin/TOLIP"/>
</dbReference>
<feature type="domain" description="UPAR/Ly6" evidence="10">
    <location>
        <begin position="108"/>
        <end position="193"/>
    </location>
</feature>
<dbReference type="Gene3D" id="2.10.60.10">
    <property type="entry name" value="CD59"/>
    <property type="match status" value="2"/>
</dbReference>
<feature type="chain" id="PRO_5046969463" description="UPAR/Ly6 domain-containing protein" evidence="9">
    <location>
        <begin position="21"/>
        <end position="213"/>
    </location>
</feature>
<evidence type="ECO:0000256" key="8">
    <source>
        <dbReference type="ARBA" id="ARBA00023180"/>
    </source>
</evidence>
<dbReference type="InterPro" id="IPR051110">
    <property type="entry name" value="Ly-6/neurotoxin-like_GPI-ap"/>
</dbReference>
<evidence type="ECO:0000256" key="5">
    <source>
        <dbReference type="ARBA" id="ARBA00022729"/>
    </source>
</evidence>
<dbReference type="SMART" id="SM00134">
    <property type="entry name" value="LU"/>
    <property type="match status" value="2"/>
</dbReference>
<evidence type="ECO:0000256" key="7">
    <source>
        <dbReference type="ARBA" id="ARBA00023157"/>
    </source>
</evidence>
<dbReference type="SUPFAM" id="SSF57302">
    <property type="entry name" value="Snake toxin-like"/>
    <property type="match status" value="2"/>
</dbReference>
<evidence type="ECO:0000256" key="3">
    <source>
        <dbReference type="ARBA" id="ARBA00022475"/>
    </source>
</evidence>
<keyword evidence="4" id="KW-0964">Secreted</keyword>
<accession>A0ABQ7SJB4</accession>
<evidence type="ECO:0000256" key="9">
    <source>
        <dbReference type="SAM" id="SignalP"/>
    </source>
</evidence>
<evidence type="ECO:0000256" key="2">
    <source>
        <dbReference type="ARBA" id="ARBA00004613"/>
    </source>
</evidence>
<feature type="signal peptide" evidence="9">
    <location>
        <begin position="1"/>
        <end position="20"/>
    </location>
</feature>
<dbReference type="PANTHER" id="PTHR16983:SF13">
    <property type="entry name" value="LYMPHOCYTE ANTIGEN 6E"/>
    <property type="match status" value="1"/>
</dbReference>
<evidence type="ECO:0000313" key="12">
    <source>
        <dbReference type="Proteomes" id="UP000826234"/>
    </source>
</evidence>
<evidence type="ECO:0000256" key="1">
    <source>
        <dbReference type="ARBA" id="ARBA00004236"/>
    </source>
</evidence>
<comment type="caution">
    <text evidence="11">The sequence shown here is derived from an EMBL/GenBank/DDBJ whole genome shotgun (WGS) entry which is preliminary data.</text>
</comment>
<dbReference type="Pfam" id="PF00087">
    <property type="entry name" value="Toxin_TOLIP"/>
    <property type="match status" value="2"/>
</dbReference>
<sequence>MKTLTVVFLVASLCMERASSLECYHCQNVNSHNECTKRTKCSDMDRYCVSFYNQPPGKELSISKWCSPHCPKINAGTKEVNTGISSTCCETDYCNNGGPSSVKTTLSLECYKCQKVPEKSRKYCLIAGSCTPVERVCVSLYNKTADNELYISKWCAKECPKNLAESKTGKYEVKVQCCDKNYCNSGSHDWSNDMKADYATMVLATLAILFEIL</sequence>
<keyword evidence="3" id="KW-1003">Cell membrane</keyword>
<gene>
    <name evidence="11" type="ORF">JD844_015477</name>
</gene>
<evidence type="ECO:0000256" key="6">
    <source>
        <dbReference type="ARBA" id="ARBA00023136"/>
    </source>
</evidence>
<name>A0ABQ7SJB4_PHRPL</name>
<dbReference type="InterPro" id="IPR016054">
    <property type="entry name" value="LY6_UPA_recep-like"/>
</dbReference>
<keyword evidence="5 9" id="KW-0732">Signal</keyword>
<evidence type="ECO:0000313" key="11">
    <source>
        <dbReference type="EMBL" id="KAH0617378.1"/>
    </source>
</evidence>
<dbReference type="EMBL" id="JAIPUX010005289">
    <property type="protein sequence ID" value="KAH0617378.1"/>
    <property type="molecule type" value="Genomic_DNA"/>
</dbReference>
<evidence type="ECO:0000256" key="4">
    <source>
        <dbReference type="ARBA" id="ARBA00022525"/>
    </source>
</evidence>
<feature type="domain" description="UPAR/Ly6" evidence="10">
    <location>
        <begin position="21"/>
        <end position="106"/>
    </location>
</feature>
<dbReference type="PANTHER" id="PTHR16983">
    <property type="entry name" value="UPAR/LY6 DOMAIN-CONTAINING PROTEIN"/>
    <property type="match status" value="1"/>
</dbReference>
<dbReference type="Proteomes" id="UP000826234">
    <property type="component" value="Unassembled WGS sequence"/>
</dbReference>
<evidence type="ECO:0000259" key="10">
    <source>
        <dbReference type="SMART" id="SM00134"/>
    </source>
</evidence>
<protein>
    <recommendedName>
        <fullName evidence="10">UPAR/Ly6 domain-containing protein</fullName>
    </recommendedName>
</protein>
<keyword evidence="12" id="KW-1185">Reference proteome</keyword>
<comment type="subcellular location">
    <subcellularLocation>
        <location evidence="1">Cell membrane</location>
    </subcellularLocation>
    <subcellularLocation>
        <location evidence="2">Secreted</location>
    </subcellularLocation>
</comment>
<proteinExistence type="predicted"/>
<reference evidence="11 12" key="1">
    <citation type="journal article" date="2022" name="Gigascience">
        <title>A chromosome-level genome assembly and annotation of the desert horned lizard, Phrynosoma platyrhinos, provides insight into chromosomal rearrangements among reptiles.</title>
        <authorList>
            <person name="Koochekian N."/>
            <person name="Ascanio A."/>
            <person name="Farleigh K."/>
            <person name="Card D.C."/>
            <person name="Schield D.R."/>
            <person name="Castoe T.A."/>
            <person name="Jezkova T."/>
        </authorList>
    </citation>
    <scope>NUCLEOTIDE SEQUENCE [LARGE SCALE GENOMIC DNA]</scope>
    <source>
        <strain evidence="11">NK-2021</strain>
    </source>
</reference>
<keyword evidence="8" id="KW-0325">Glycoprotein</keyword>
<keyword evidence="6" id="KW-0472">Membrane</keyword>